<dbReference type="Gene3D" id="2.60.40.420">
    <property type="entry name" value="Cupredoxins - blue copper proteins"/>
    <property type="match status" value="1"/>
</dbReference>
<evidence type="ECO:0000256" key="15">
    <source>
        <dbReference type="RuleBase" id="RU000456"/>
    </source>
</evidence>
<keyword evidence="4 15" id="KW-0813">Transport</keyword>
<dbReference type="SUPFAM" id="SSF49503">
    <property type="entry name" value="Cupredoxins"/>
    <property type="match status" value="1"/>
</dbReference>
<dbReference type="STRING" id="402881.Plav_0669"/>
<comment type="similarity">
    <text evidence="3 15">Belongs to the cytochrome c oxidase subunit 2 family.</text>
</comment>
<dbReference type="InterPro" id="IPR001505">
    <property type="entry name" value="Copper_CuA"/>
</dbReference>
<dbReference type="CDD" id="cd13912">
    <property type="entry name" value="CcO_II_C"/>
    <property type="match status" value="1"/>
</dbReference>
<dbReference type="OrthoDB" id="9781261at2"/>
<evidence type="ECO:0000259" key="19">
    <source>
        <dbReference type="PROSITE" id="PS50999"/>
    </source>
</evidence>
<dbReference type="InterPro" id="IPR014222">
    <property type="entry name" value="Cyt_c_oxidase_su2"/>
</dbReference>
<dbReference type="GO" id="GO:0016491">
    <property type="term" value="F:oxidoreductase activity"/>
    <property type="evidence" value="ECO:0007669"/>
    <property type="project" value="UniProtKB-KW"/>
</dbReference>
<evidence type="ECO:0000256" key="16">
    <source>
        <dbReference type="RuleBase" id="RU004024"/>
    </source>
</evidence>
<dbReference type="Proteomes" id="UP000006377">
    <property type="component" value="Chromosome"/>
</dbReference>
<dbReference type="Pfam" id="PF00116">
    <property type="entry name" value="COX2"/>
    <property type="match status" value="1"/>
</dbReference>
<dbReference type="PROSITE" id="PS50999">
    <property type="entry name" value="COX2_TM"/>
    <property type="match status" value="1"/>
</dbReference>
<protein>
    <recommendedName>
        <fullName evidence="16">Cytochrome c oxidase subunit 2</fullName>
        <ecNumber evidence="16">7.1.1.9</ecNumber>
    </recommendedName>
</protein>
<proteinExistence type="inferred from homology"/>
<keyword evidence="8" id="KW-1278">Translocase</keyword>
<dbReference type="PANTHER" id="PTHR22888">
    <property type="entry name" value="CYTOCHROME C OXIDASE, SUBUNIT II"/>
    <property type="match status" value="1"/>
</dbReference>
<dbReference type="Gene3D" id="1.10.287.90">
    <property type="match status" value="1"/>
</dbReference>
<dbReference type="KEGG" id="pla:Plav_0669"/>
<evidence type="ECO:0000256" key="4">
    <source>
        <dbReference type="ARBA" id="ARBA00022448"/>
    </source>
</evidence>
<comment type="catalytic activity">
    <reaction evidence="14 16">
        <text>4 Fe(II)-[cytochrome c] + O2 + 8 H(+)(in) = 4 Fe(III)-[cytochrome c] + 2 H2O + 4 H(+)(out)</text>
        <dbReference type="Rhea" id="RHEA:11436"/>
        <dbReference type="Rhea" id="RHEA-COMP:10350"/>
        <dbReference type="Rhea" id="RHEA-COMP:14399"/>
        <dbReference type="ChEBI" id="CHEBI:15377"/>
        <dbReference type="ChEBI" id="CHEBI:15378"/>
        <dbReference type="ChEBI" id="CHEBI:15379"/>
        <dbReference type="ChEBI" id="CHEBI:29033"/>
        <dbReference type="ChEBI" id="CHEBI:29034"/>
        <dbReference type="EC" id="7.1.1.9"/>
    </reaction>
</comment>
<keyword evidence="9 15" id="KW-0249">Electron transport</keyword>
<evidence type="ECO:0000256" key="14">
    <source>
        <dbReference type="ARBA" id="ARBA00047816"/>
    </source>
</evidence>
<keyword evidence="21" id="KW-1185">Reference proteome</keyword>
<dbReference type="NCBIfam" id="TIGR02866">
    <property type="entry name" value="CoxB"/>
    <property type="match status" value="1"/>
</dbReference>
<keyword evidence="12 17" id="KW-0472">Membrane</keyword>
<evidence type="ECO:0000256" key="12">
    <source>
        <dbReference type="ARBA" id="ARBA00023136"/>
    </source>
</evidence>
<organism evidence="20 21">
    <name type="scientific">Parvibaculum lavamentivorans (strain DS-1 / DSM 13023 / NCIMB 13966)</name>
    <dbReference type="NCBI Taxonomy" id="402881"/>
    <lineage>
        <taxon>Bacteria</taxon>
        <taxon>Pseudomonadati</taxon>
        <taxon>Pseudomonadota</taxon>
        <taxon>Alphaproteobacteria</taxon>
        <taxon>Hyphomicrobiales</taxon>
        <taxon>Parvibaculaceae</taxon>
        <taxon>Parvibaculum</taxon>
    </lineage>
</organism>
<feature type="transmembrane region" description="Helical" evidence="17">
    <location>
        <begin position="53"/>
        <end position="74"/>
    </location>
</feature>
<keyword evidence="20" id="KW-0560">Oxidoreductase</keyword>
<dbReference type="InterPro" id="IPR011759">
    <property type="entry name" value="Cyt_c_oxidase_su2_TM_dom"/>
</dbReference>
<dbReference type="InterPro" id="IPR034210">
    <property type="entry name" value="CcO_II_C"/>
</dbReference>
<comment type="function">
    <text evidence="13 16">Subunits I and II form the functional core of the enzyme complex. Electrons originating in cytochrome c are transferred via heme a and Cu(A) to the binuclear center formed by heme a3 and Cu(B).</text>
</comment>
<evidence type="ECO:0000313" key="21">
    <source>
        <dbReference type="Proteomes" id="UP000006377"/>
    </source>
</evidence>
<dbReference type="EC" id="7.1.1.9" evidence="16"/>
<evidence type="ECO:0000256" key="5">
    <source>
        <dbReference type="ARBA" id="ARBA00022660"/>
    </source>
</evidence>
<accession>A7HQV9</accession>
<gene>
    <name evidence="20" type="ordered locus">Plav_0669</name>
</gene>
<keyword evidence="5 15" id="KW-0679">Respiratory chain</keyword>
<evidence type="ECO:0000256" key="9">
    <source>
        <dbReference type="ARBA" id="ARBA00022982"/>
    </source>
</evidence>
<keyword evidence="6 15" id="KW-0812">Transmembrane</keyword>
<dbReference type="FunFam" id="2.60.40.420:FF:000001">
    <property type="entry name" value="Cytochrome c oxidase subunit 2"/>
    <property type="match status" value="1"/>
</dbReference>
<evidence type="ECO:0000256" key="10">
    <source>
        <dbReference type="ARBA" id="ARBA00022989"/>
    </source>
</evidence>
<dbReference type="PANTHER" id="PTHR22888:SF9">
    <property type="entry name" value="CYTOCHROME C OXIDASE SUBUNIT 2"/>
    <property type="match status" value="1"/>
</dbReference>
<dbReference type="GO" id="GO:0005507">
    <property type="term" value="F:copper ion binding"/>
    <property type="evidence" value="ECO:0007669"/>
    <property type="project" value="InterPro"/>
</dbReference>
<dbReference type="EMBL" id="CP000774">
    <property type="protein sequence ID" value="ABS62292.1"/>
    <property type="molecule type" value="Genomic_DNA"/>
</dbReference>
<dbReference type="Pfam" id="PF02790">
    <property type="entry name" value="COX2_TM"/>
    <property type="match status" value="1"/>
</dbReference>
<evidence type="ECO:0000256" key="8">
    <source>
        <dbReference type="ARBA" id="ARBA00022967"/>
    </source>
</evidence>
<keyword evidence="10 17" id="KW-1133">Transmembrane helix</keyword>
<dbReference type="HOGENOM" id="CLU_036876_2_0_5"/>
<feature type="transmembrane region" description="Helical" evidence="17">
    <location>
        <begin position="95"/>
        <end position="117"/>
    </location>
</feature>
<comment type="subcellular location">
    <subcellularLocation>
        <location evidence="15">Cell membrane</location>
        <topology evidence="15">Multi-pass membrane protein</topology>
    </subcellularLocation>
    <subcellularLocation>
        <location evidence="2">Membrane</location>
        <topology evidence="2">Multi-pass membrane protein</topology>
    </subcellularLocation>
</comment>
<comment type="cofactor">
    <cofactor evidence="1">
        <name>heme</name>
        <dbReference type="ChEBI" id="CHEBI:30413"/>
    </cofactor>
</comment>
<evidence type="ECO:0000256" key="13">
    <source>
        <dbReference type="ARBA" id="ARBA00024688"/>
    </source>
</evidence>
<feature type="domain" description="Cytochrome oxidase subunit II copper A binding" evidence="18">
    <location>
        <begin position="124"/>
        <end position="257"/>
    </location>
</feature>
<sequence length="279" mass="30684">MRFLNGFGLFALALGLGHLGGGSSAYALPVDRGLGLPEAVTPVMHDIVALHDWLLITISIIVAFVTVLLAIVMVRFNRRANPTPTKTTHNTLLEVAWTVLPVMILVAIAIPSFRLLYKQVVIPEAEMTVKAVGYQWYWGYEYPDQGDISIISNMVEDADLQEGQPRLFTADEAMVVPVDTTVRVIVTAADVIHAFAVPQFGVRIDAVPGRLNETWFRAEKTGMYYGQCSELCGQRHAFMPINVLVVTREEFQQWSEQQQAAAGSGEKLKLAQAAAADAR</sequence>
<dbReference type="eggNOG" id="COG1622">
    <property type="taxonomic scope" value="Bacteria"/>
</dbReference>
<dbReference type="InterPro" id="IPR036257">
    <property type="entry name" value="Cyt_c_oxidase_su2_TM_sf"/>
</dbReference>
<evidence type="ECO:0000256" key="3">
    <source>
        <dbReference type="ARBA" id="ARBA00007866"/>
    </source>
</evidence>
<dbReference type="GO" id="GO:0004129">
    <property type="term" value="F:cytochrome-c oxidase activity"/>
    <property type="evidence" value="ECO:0007669"/>
    <property type="project" value="UniProtKB-EC"/>
</dbReference>
<dbReference type="InterPro" id="IPR008972">
    <property type="entry name" value="Cupredoxin"/>
</dbReference>
<comment type="cofactor">
    <cofactor evidence="16">
        <name>Cu cation</name>
        <dbReference type="ChEBI" id="CHEBI:23378"/>
    </cofactor>
    <text evidence="16">Binds a copper A center.</text>
</comment>
<keyword evidence="11 16" id="KW-0186">Copper</keyword>
<dbReference type="SUPFAM" id="SSF81464">
    <property type="entry name" value="Cytochrome c oxidase subunit II-like, transmembrane region"/>
    <property type="match status" value="1"/>
</dbReference>
<feature type="domain" description="Cytochrome oxidase subunit II transmembrane region profile" evidence="19">
    <location>
        <begin position="28"/>
        <end position="123"/>
    </location>
</feature>
<evidence type="ECO:0000256" key="17">
    <source>
        <dbReference type="SAM" id="Phobius"/>
    </source>
</evidence>
<dbReference type="InterPro" id="IPR002429">
    <property type="entry name" value="CcO_II-like_C"/>
</dbReference>
<dbReference type="PRINTS" id="PR01166">
    <property type="entry name" value="CYCOXIDASEII"/>
</dbReference>
<dbReference type="PROSITE" id="PS50857">
    <property type="entry name" value="COX2_CUA"/>
    <property type="match status" value="1"/>
</dbReference>
<evidence type="ECO:0000256" key="6">
    <source>
        <dbReference type="ARBA" id="ARBA00022692"/>
    </source>
</evidence>
<evidence type="ECO:0000256" key="7">
    <source>
        <dbReference type="ARBA" id="ARBA00022723"/>
    </source>
</evidence>
<evidence type="ECO:0000313" key="20">
    <source>
        <dbReference type="EMBL" id="ABS62292.1"/>
    </source>
</evidence>
<dbReference type="GO" id="GO:0042773">
    <property type="term" value="P:ATP synthesis coupled electron transport"/>
    <property type="evidence" value="ECO:0007669"/>
    <property type="project" value="TreeGrafter"/>
</dbReference>
<dbReference type="RefSeq" id="WP_011995583.1">
    <property type="nucleotide sequence ID" value="NC_009719.1"/>
</dbReference>
<dbReference type="PROSITE" id="PS00078">
    <property type="entry name" value="COX2"/>
    <property type="match status" value="1"/>
</dbReference>
<dbReference type="InterPro" id="IPR045187">
    <property type="entry name" value="CcO_II"/>
</dbReference>
<dbReference type="AlphaFoldDB" id="A7HQV9"/>
<keyword evidence="7 16" id="KW-0479">Metal-binding</keyword>
<dbReference type="GO" id="GO:0005886">
    <property type="term" value="C:plasma membrane"/>
    <property type="evidence" value="ECO:0007669"/>
    <property type="project" value="UniProtKB-SubCell"/>
</dbReference>
<reference evidence="20 21" key="1">
    <citation type="journal article" date="2011" name="Stand. Genomic Sci.">
        <title>Complete genome sequence of Parvibaculum lavamentivorans type strain (DS-1(T)).</title>
        <authorList>
            <person name="Schleheck D."/>
            <person name="Weiss M."/>
            <person name="Pitluck S."/>
            <person name="Bruce D."/>
            <person name="Land M.L."/>
            <person name="Han S."/>
            <person name="Saunders E."/>
            <person name="Tapia R."/>
            <person name="Detter C."/>
            <person name="Brettin T."/>
            <person name="Han J."/>
            <person name="Woyke T."/>
            <person name="Goodwin L."/>
            <person name="Pennacchio L."/>
            <person name="Nolan M."/>
            <person name="Cook A.M."/>
            <person name="Kjelleberg S."/>
            <person name="Thomas T."/>
        </authorList>
    </citation>
    <scope>NUCLEOTIDE SEQUENCE [LARGE SCALE GENOMIC DNA]</scope>
    <source>
        <strain evidence="21">DS-1 / DSM 13023 / NCIMB 13966</strain>
    </source>
</reference>
<evidence type="ECO:0000256" key="2">
    <source>
        <dbReference type="ARBA" id="ARBA00004141"/>
    </source>
</evidence>
<evidence type="ECO:0000256" key="11">
    <source>
        <dbReference type="ARBA" id="ARBA00023008"/>
    </source>
</evidence>
<evidence type="ECO:0000256" key="1">
    <source>
        <dbReference type="ARBA" id="ARBA00001971"/>
    </source>
</evidence>
<evidence type="ECO:0000259" key="18">
    <source>
        <dbReference type="PROSITE" id="PS50857"/>
    </source>
</evidence>
<name>A7HQV9_PARL1</name>